<name>A0AAD7N8X0_9AGAR</name>
<protein>
    <submittedName>
        <fullName evidence="1">Uncharacterized protein</fullName>
    </submittedName>
</protein>
<dbReference type="AlphaFoldDB" id="A0AAD7N8X0"/>
<keyword evidence="2" id="KW-1185">Reference proteome</keyword>
<proteinExistence type="predicted"/>
<evidence type="ECO:0000313" key="1">
    <source>
        <dbReference type="EMBL" id="KAJ7750285.1"/>
    </source>
</evidence>
<accession>A0AAD7N8X0</accession>
<organism evidence="1 2">
    <name type="scientific">Mycena metata</name>
    <dbReference type="NCBI Taxonomy" id="1033252"/>
    <lineage>
        <taxon>Eukaryota</taxon>
        <taxon>Fungi</taxon>
        <taxon>Dikarya</taxon>
        <taxon>Basidiomycota</taxon>
        <taxon>Agaricomycotina</taxon>
        <taxon>Agaricomycetes</taxon>
        <taxon>Agaricomycetidae</taxon>
        <taxon>Agaricales</taxon>
        <taxon>Marasmiineae</taxon>
        <taxon>Mycenaceae</taxon>
        <taxon>Mycena</taxon>
    </lineage>
</organism>
<evidence type="ECO:0000313" key="2">
    <source>
        <dbReference type="Proteomes" id="UP001215598"/>
    </source>
</evidence>
<comment type="caution">
    <text evidence="1">The sequence shown here is derived from an EMBL/GenBank/DDBJ whole genome shotgun (WGS) entry which is preliminary data.</text>
</comment>
<dbReference type="EMBL" id="JARKIB010000066">
    <property type="protein sequence ID" value="KAJ7750285.1"/>
    <property type="molecule type" value="Genomic_DNA"/>
</dbReference>
<sequence>MDLVLMTALPIAQSFIYQNTVLDNELATNHQEPGEVWQPAKFDKNDDDEKTSRSWLLIRPEVEIKDQVLSSTPYIAYHGSVDYMTVVVSTMEASRRHHTTLGNTPIVWDDRQRPFAMASLPYSLSSVKEAQSPSTFSDEESEAQVLIQGASACILTQPPKIVNVLSDGPRWKFYIISKQTETSSHPRPKDLEY</sequence>
<dbReference type="Proteomes" id="UP001215598">
    <property type="component" value="Unassembled WGS sequence"/>
</dbReference>
<reference evidence="1" key="1">
    <citation type="submission" date="2023-03" db="EMBL/GenBank/DDBJ databases">
        <title>Massive genome expansion in bonnet fungi (Mycena s.s.) driven by repeated elements and novel gene families across ecological guilds.</title>
        <authorList>
            <consortium name="Lawrence Berkeley National Laboratory"/>
            <person name="Harder C.B."/>
            <person name="Miyauchi S."/>
            <person name="Viragh M."/>
            <person name="Kuo A."/>
            <person name="Thoen E."/>
            <person name="Andreopoulos B."/>
            <person name="Lu D."/>
            <person name="Skrede I."/>
            <person name="Drula E."/>
            <person name="Henrissat B."/>
            <person name="Morin E."/>
            <person name="Kohler A."/>
            <person name="Barry K."/>
            <person name="LaButti K."/>
            <person name="Morin E."/>
            <person name="Salamov A."/>
            <person name="Lipzen A."/>
            <person name="Mereny Z."/>
            <person name="Hegedus B."/>
            <person name="Baldrian P."/>
            <person name="Stursova M."/>
            <person name="Weitz H."/>
            <person name="Taylor A."/>
            <person name="Grigoriev I.V."/>
            <person name="Nagy L.G."/>
            <person name="Martin F."/>
            <person name="Kauserud H."/>
        </authorList>
    </citation>
    <scope>NUCLEOTIDE SEQUENCE</scope>
    <source>
        <strain evidence="1">CBHHK182m</strain>
    </source>
</reference>
<gene>
    <name evidence="1" type="ORF">B0H16DRAFT_1550179</name>
</gene>